<dbReference type="Pfam" id="PF12357">
    <property type="entry name" value="PLD_C"/>
    <property type="match status" value="1"/>
</dbReference>
<keyword evidence="3" id="KW-0479">Metal-binding</keyword>
<feature type="compositionally biased region" description="Basic residues" evidence="9">
    <location>
        <begin position="1024"/>
        <end position="1033"/>
    </location>
</feature>
<dbReference type="Pfam" id="PF10536">
    <property type="entry name" value="PMD"/>
    <property type="match status" value="1"/>
</dbReference>
<dbReference type="SUPFAM" id="SSF56024">
    <property type="entry name" value="Phospholipase D/nuclease"/>
    <property type="match status" value="2"/>
</dbReference>
<evidence type="ECO:0000256" key="6">
    <source>
        <dbReference type="ARBA" id="ARBA00022837"/>
    </source>
</evidence>
<evidence type="ECO:0000256" key="7">
    <source>
        <dbReference type="ARBA" id="ARBA00022963"/>
    </source>
</evidence>
<dbReference type="Proteomes" id="UP000289738">
    <property type="component" value="Chromosome B09"/>
</dbReference>
<keyword evidence="6" id="KW-0106">Calcium</keyword>
<dbReference type="EMBL" id="SDMP01000019">
    <property type="protein sequence ID" value="RYQ87658.1"/>
    <property type="molecule type" value="Genomic_DNA"/>
</dbReference>
<evidence type="ECO:0000256" key="2">
    <source>
        <dbReference type="ARBA" id="ARBA00012027"/>
    </source>
</evidence>
<keyword evidence="8" id="KW-0443">Lipid metabolism</keyword>
<comment type="catalytic activity">
    <reaction evidence="1">
        <text>a 1,2-diacyl-sn-glycero-3-phosphocholine + H2O = a 1,2-diacyl-sn-glycero-3-phosphate + choline + H(+)</text>
        <dbReference type="Rhea" id="RHEA:14445"/>
        <dbReference type="ChEBI" id="CHEBI:15354"/>
        <dbReference type="ChEBI" id="CHEBI:15377"/>
        <dbReference type="ChEBI" id="CHEBI:15378"/>
        <dbReference type="ChEBI" id="CHEBI:57643"/>
        <dbReference type="ChEBI" id="CHEBI:58608"/>
        <dbReference type="EC" id="3.1.4.4"/>
    </reaction>
</comment>
<evidence type="ECO:0000256" key="1">
    <source>
        <dbReference type="ARBA" id="ARBA00000798"/>
    </source>
</evidence>
<name>A0A444XD59_ARAHY</name>
<evidence type="ECO:0000256" key="9">
    <source>
        <dbReference type="SAM" id="MobiDB-lite"/>
    </source>
</evidence>
<dbReference type="GO" id="GO:0046872">
    <property type="term" value="F:metal ion binding"/>
    <property type="evidence" value="ECO:0007669"/>
    <property type="project" value="UniProtKB-KW"/>
</dbReference>
<sequence>MAKDDDEMPKILHGTIEATIFNASSPPSSSSFPFKCLCLKAEKPAYVTIKIDKNKVAKTIEDIDRVWNQTFKIQCAYPIDSTITITLKTKTCTLGKYHIKGQKLLEEGGLINGFIPLLMEDNNGKRPNQQKLKLKFQLWFNSAEELLEPISWAKIMRFGNSCQGMRDSCTTFPQRSNCYVKLYHDAHHCSTFQPNIGLLCEAPRKLWEDVYKAIEGAKHIIYIAAWSLNPNLVLVRDPQTEIPHAKGIKLGDLLKKKAEEGVAVRIMLWDDEKSLPFIKKNKGVITNSNNTQHHDDDDDDDNDDAFAYFKKTRVICTKCPRLHHKFPTLFSHHQKTITLDTKSPNNSSDDDGEDERELMSFLGGLDLCEGRYDTEQHSLFHTLIRESHCYDFYQPNIGGASLNKGGPRTPWHDAHACVIGEAAWDVLTNFDQRWRKQCDSSFLVPTTTIANVLGPRNSTTSNTSIDKDWNWKVQVYRSIDDVSASFQSQSFRELHVERSIHEAYVEAIRSAEKFIYIENEYFIGGCQLWDKDRDSGCTNLIPIEIALKIVSKIKAKERFAVYIVIPMWSEGVPKSEAVQDILHWTRETMTMMYRLIGEALKENGENNNNGHPKDYLNFFCLANREQKGSGEYIPQHAPHPGTLYGSAQSNRRFMVYVHSKFMIVDDEYILIGSANVNQRSMDGERDTEIAIGCYQLSQDNKHEGMRHGEIHAFRMSLWYEHTASSANYDLFLEPQSLECVNIMRSIGDKMWHIYINDEIVDMEGVHLVTYPISVTQDGCVKDLPDGVRFPDTNSRRPRLLLSRRVTLGLPSPPILLPYIREAGFGHAVEWRNFIFDNFLISAFVERWRLETHMFHLLWGEASITLQDVANHIGLRTAREPVGGCTRDLAMMSGDRHGRHAVSAPVGPQHGDGDQQLSDEDAEYARQEDIPERDDTDIPVTSSGVSTQHGSAPPGCYQTPPPPPHQSSSAPSPYYQTPSLPPQPPLSGSIWSPPPMSPPMIVAVPPPPPHQRPPPTISQSVVRPRPYRPPRVSRPRGYGTGHHLDPTTGRR</sequence>
<dbReference type="Pfam" id="PF00614">
    <property type="entry name" value="PLDc"/>
    <property type="match status" value="1"/>
</dbReference>
<dbReference type="InterPro" id="IPR019557">
    <property type="entry name" value="AminoTfrase-like_pln_mobile"/>
</dbReference>
<dbReference type="EC" id="3.1.4.4" evidence="2"/>
<keyword evidence="12" id="KW-1185">Reference proteome</keyword>
<evidence type="ECO:0000313" key="11">
    <source>
        <dbReference type="EMBL" id="RYQ87658.1"/>
    </source>
</evidence>
<comment type="caution">
    <text evidence="11">The sequence shown here is derived from an EMBL/GenBank/DDBJ whole genome shotgun (WGS) entry which is preliminary data.</text>
</comment>
<organism evidence="11 12">
    <name type="scientific">Arachis hypogaea</name>
    <name type="common">Peanut</name>
    <dbReference type="NCBI Taxonomy" id="3818"/>
    <lineage>
        <taxon>Eukaryota</taxon>
        <taxon>Viridiplantae</taxon>
        <taxon>Streptophyta</taxon>
        <taxon>Embryophyta</taxon>
        <taxon>Tracheophyta</taxon>
        <taxon>Spermatophyta</taxon>
        <taxon>Magnoliopsida</taxon>
        <taxon>eudicotyledons</taxon>
        <taxon>Gunneridae</taxon>
        <taxon>Pentapetalae</taxon>
        <taxon>rosids</taxon>
        <taxon>fabids</taxon>
        <taxon>Fabales</taxon>
        <taxon>Fabaceae</taxon>
        <taxon>Papilionoideae</taxon>
        <taxon>50 kb inversion clade</taxon>
        <taxon>dalbergioids sensu lato</taxon>
        <taxon>Dalbergieae</taxon>
        <taxon>Pterocarpus clade</taxon>
        <taxon>Arachis</taxon>
    </lineage>
</organism>
<evidence type="ECO:0000256" key="4">
    <source>
        <dbReference type="ARBA" id="ARBA00022737"/>
    </source>
</evidence>
<evidence type="ECO:0000313" key="12">
    <source>
        <dbReference type="Proteomes" id="UP000289738"/>
    </source>
</evidence>
<dbReference type="GO" id="GO:0004630">
    <property type="term" value="F:phospholipase D activity"/>
    <property type="evidence" value="ECO:0007669"/>
    <property type="project" value="UniProtKB-EC"/>
</dbReference>
<evidence type="ECO:0000259" key="10">
    <source>
        <dbReference type="PROSITE" id="PS50035"/>
    </source>
</evidence>
<dbReference type="InterPro" id="IPR001736">
    <property type="entry name" value="PLipase_D/transphosphatidylase"/>
</dbReference>
<dbReference type="GO" id="GO:0009395">
    <property type="term" value="P:phospholipid catabolic process"/>
    <property type="evidence" value="ECO:0007669"/>
    <property type="project" value="TreeGrafter"/>
</dbReference>
<dbReference type="PANTHER" id="PTHR18896:SF171">
    <property type="entry name" value="PHOSPHOLIPASE D"/>
    <property type="match status" value="1"/>
</dbReference>
<dbReference type="SMART" id="SM00155">
    <property type="entry name" value="PLDc"/>
    <property type="match status" value="2"/>
</dbReference>
<dbReference type="PROSITE" id="PS50035">
    <property type="entry name" value="PLD"/>
    <property type="match status" value="1"/>
</dbReference>
<dbReference type="STRING" id="3818.A0A444XD59"/>
<keyword evidence="5" id="KW-0378">Hydrolase</keyword>
<dbReference type="PANTHER" id="PTHR18896">
    <property type="entry name" value="PHOSPHOLIPASE D"/>
    <property type="match status" value="1"/>
</dbReference>
<dbReference type="GO" id="GO:0005886">
    <property type="term" value="C:plasma membrane"/>
    <property type="evidence" value="ECO:0007669"/>
    <property type="project" value="TreeGrafter"/>
</dbReference>
<evidence type="ECO:0000256" key="3">
    <source>
        <dbReference type="ARBA" id="ARBA00022723"/>
    </source>
</evidence>
<proteinExistence type="predicted"/>
<keyword evidence="7" id="KW-0442">Lipid degradation</keyword>
<dbReference type="InterPro" id="IPR015679">
    <property type="entry name" value="PLipase_D_fam"/>
</dbReference>
<feature type="region of interest" description="Disordered" evidence="9">
    <location>
        <begin position="895"/>
        <end position="1050"/>
    </location>
</feature>
<reference evidence="11 12" key="1">
    <citation type="submission" date="2019-01" db="EMBL/GenBank/DDBJ databases">
        <title>Sequencing of cultivated peanut Arachis hypogaea provides insights into genome evolution and oil improvement.</title>
        <authorList>
            <person name="Chen X."/>
        </authorList>
    </citation>
    <scope>NUCLEOTIDE SEQUENCE [LARGE SCALE GENOMIC DNA]</scope>
    <source>
        <strain evidence="12">cv. Fuhuasheng</strain>
        <tissue evidence="11">Leaves</tissue>
    </source>
</reference>
<dbReference type="Gene3D" id="3.30.870.10">
    <property type="entry name" value="Endonuclease Chain A"/>
    <property type="match status" value="2"/>
</dbReference>
<feature type="compositionally biased region" description="Low complexity" evidence="9">
    <location>
        <begin position="965"/>
        <end position="977"/>
    </location>
</feature>
<accession>A0A444XD59</accession>
<feature type="compositionally biased region" description="Pro residues" evidence="9">
    <location>
        <begin position="991"/>
        <end position="1015"/>
    </location>
</feature>
<evidence type="ECO:0000256" key="8">
    <source>
        <dbReference type="ARBA" id="ARBA00023098"/>
    </source>
</evidence>
<gene>
    <name evidence="11" type="ORF">Ahy_B09g095186</name>
</gene>
<keyword evidence="4" id="KW-0677">Repeat</keyword>
<feature type="compositionally biased region" description="Polar residues" evidence="9">
    <location>
        <begin position="938"/>
        <end position="949"/>
    </location>
</feature>
<feature type="domain" description="PLD phosphodiesterase" evidence="10">
    <location>
        <begin position="653"/>
        <end position="680"/>
    </location>
</feature>
<evidence type="ECO:0000256" key="5">
    <source>
        <dbReference type="ARBA" id="ARBA00022801"/>
    </source>
</evidence>
<dbReference type="AlphaFoldDB" id="A0A444XD59"/>
<dbReference type="InterPro" id="IPR024632">
    <property type="entry name" value="PLipase_D_C"/>
</dbReference>
<protein>
    <recommendedName>
        <fullName evidence="2">phospholipase D</fullName>
        <ecNumber evidence="2">3.1.4.4</ecNumber>
    </recommendedName>
</protein>